<reference evidence="2" key="2">
    <citation type="submission" date="2023-05" db="EMBL/GenBank/DDBJ databases">
        <authorList>
            <consortium name="Lawrence Berkeley National Laboratory"/>
            <person name="Steindorff A."/>
            <person name="Hensen N."/>
            <person name="Bonometti L."/>
            <person name="Westerberg I."/>
            <person name="Brannstrom I.O."/>
            <person name="Guillou S."/>
            <person name="Cros-Aarteil S."/>
            <person name="Calhoun S."/>
            <person name="Haridas S."/>
            <person name="Kuo A."/>
            <person name="Mondo S."/>
            <person name="Pangilinan J."/>
            <person name="Riley R."/>
            <person name="Labutti K."/>
            <person name="Andreopoulos B."/>
            <person name="Lipzen A."/>
            <person name="Chen C."/>
            <person name="Yanf M."/>
            <person name="Daum C."/>
            <person name="Ng V."/>
            <person name="Clum A."/>
            <person name="Ohm R."/>
            <person name="Martin F."/>
            <person name="Silar P."/>
            <person name="Natvig D."/>
            <person name="Lalanne C."/>
            <person name="Gautier V."/>
            <person name="Ament-Velasquez S.L."/>
            <person name="Kruys A."/>
            <person name="Hutchinson M.I."/>
            <person name="Powell A.J."/>
            <person name="Barry K."/>
            <person name="Miller A.N."/>
            <person name="Grigoriev I.V."/>
            <person name="Debuchy R."/>
            <person name="Gladieux P."/>
            <person name="Thoren M.H."/>
            <person name="Johannesson H."/>
        </authorList>
    </citation>
    <scope>NUCLEOTIDE SEQUENCE</scope>
    <source>
        <strain evidence="2">PSN309</strain>
    </source>
</reference>
<dbReference type="AlphaFoldDB" id="A0AAN7ANB5"/>
<feature type="compositionally biased region" description="Basic and acidic residues" evidence="1">
    <location>
        <begin position="223"/>
        <end position="233"/>
    </location>
</feature>
<proteinExistence type="predicted"/>
<sequence length="361" mass="39493">MSAGKTDFRSVEGQQRLMAALIAAQDIKKFEFKIMAKLTGTTESAMEHRFRTVRLQAEFLNFAEEYHRKGGLEPFYWPVSNIKSKQDFERAKECAAMAVKLSSAQRNVVSRKDPGSMSKDEIQMYFGASTEQGIQFQSRFWRANAEVLRNAVENGQDPVKAFSDHIAGNGSQTATPKNAKRKQPAKQTPSTAASTPANKRRRVKKETPITNDEEDSEDANYSELDRSAEDRALGIDTTPRNFKTKVKPEPEPELPIESESPTPSRFANPPAAGSNPTFTLPAIPGSASKKSSVNNTTFASAIGGLSSLGSARPKGKAAPAHDIFGTGGSSYRPHTDTHYATHDYSDEMSFDNGDDFEAGAI</sequence>
<feature type="region of interest" description="Disordered" evidence="1">
    <location>
        <begin position="160"/>
        <end position="292"/>
    </location>
</feature>
<feature type="region of interest" description="Disordered" evidence="1">
    <location>
        <begin position="310"/>
        <end position="338"/>
    </location>
</feature>
<name>A0AAN7ANB5_9PEZI</name>
<accession>A0AAN7ANB5</accession>
<feature type="compositionally biased region" description="Polar residues" evidence="1">
    <location>
        <begin position="185"/>
        <end position="197"/>
    </location>
</feature>
<dbReference type="Proteomes" id="UP001302126">
    <property type="component" value="Unassembled WGS sequence"/>
</dbReference>
<evidence type="ECO:0000256" key="1">
    <source>
        <dbReference type="SAM" id="MobiDB-lite"/>
    </source>
</evidence>
<feature type="compositionally biased region" description="Acidic residues" evidence="1">
    <location>
        <begin position="211"/>
        <end position="220"/>
    </location>
</feature>
<dbReference type="EMBL" id="MU864358">
    <property type="protein sequence ID" value="KAK4191695.1"/>
    <property type="molecule type" value="Genomic_DNA"/>
</dbReference>
<evidence type="ECO:0000313" key="3">
    <source>
        <dbReference type="Proteomes" id="UP001302126"/>
    </source>
</evidence>
<gene>
    <name evidence="2" type="ORF">QBC35DRAFT_448253</name>
</gene>
<organism evidence="2 3">
    <name type="scientific">Podospora australis</name>
    <dbReference type="NCBI Taxonomy" id="1536484"/>
    <lineage>
        <taxon>Eukaryota</taxon>
        <taxon>Fungi</taxon>
        <taxon>Dikarya</taxon>
        <taxon>Ascomycota</taxon>
        <taxon>Pezizomycotina</taxon>
        <taxon>Sordariomycetes</taxon>
        <taxon>Sordariomycetidae</taxon>
        <taxon>Sordariales</taxon>
        <taxon>Podosporaceae</taxon>
        <taxon>Podospora</taxon>
    </lineage>
</organism>
<protein>
    <submittedName>
        <fullName evidence="2">Uncharacterized protein</fullName>
    </submittedName>
</protein>
<keyword evidence="3" id="KW-1185">Reference proteome</keyword>
<comment type="caution">
    <text evidence="2">The sequence shown here is derived from an EMBL/GenBank/DDBJ whole genome shotgun (WGS) entry which is preliminary data.</text>
</comment>
<reference evidence="2" key="1">
    <citation type="journal article" date="2023" name="Mol. Phylogenet. Evol.">
        <title>Genome-scale phylogeny and comparative genomics of the fungal order Sordariales.</title>
        <authorList>
            <person name="Hensen N."/>
            <person name="Bonometti L."/>
            <person name="Westerberg I."/>
            <person name="Brannstrom I.O."/>
            <person name="Guillou S."/>
            <person name="Cros-Aarteil S."/>
            <person name="Calhoun S."/>
            <person name="Haridas S."/>
            <person name="Kuo A."/>
            <person name="Mondo S."/>
            <person name="Pangilinan J."/>
            <person name="Riley R."/>
            <person name="LaButti K."/>
            <person name="Andreopoulos B."/>
            <person name="Lipzen A."/>
            <person name="Chen C."/>
            <person name="Yan M."/>
            <person name="Daum C."/>
            <person name="Ng V."/>
            <person name="Clum A."/>
            <person name="Steindorff A."/>
            <person name="Ohm R.A."/>
            <person name="Martin F."/>
            <person name="Silar P."/>
            <person name="Natvig D.O."/>
            <person name="Lalanne C."/>
            <person name="Gautier V."/>
            <person name="Ament-Velasquez S.L."/>
            <person name="Kruys A."/>
            <person name="Hutchinson M.I."/>
            <person name="Powell A.J."/>
            <person name="Barry K."/>
            <person name="Miller A.N."/>
            <person name="Grigoriev I.V."/>
            <person name="Debuchy R."/>
            <person name="Gladieux P."/>
            <person name="Hiltunen Thoren M."/>
            <person name="Johannesson H."/>
        </authorList>
    </citation>
    <scope>NUCLEOTIDE SEQUENCE</scope>
    <source>
        <strain evidence="2">PSN309</strain>
    </source>
</reference>
<evidence type="ECO:0000313" key="2">
    <source>
        <dbReference type="EMBL" id="KAK4191695.1"/>
    </source>
</evidence>